<comment type="caution">
    <text evidence="1">The sequence shown here is derived from an EMBL/GenBank/DDBJ whole genome shotgun (WGS) entry which is preliminary data.</text>
</comment>
<sequence length="349" mass="38060">MASYRIFGDSIISEAEIRSGKVDFSCDPLDDPGNPLSTDGDIKGFTPIGKGKPLTVMIREVYTGRYPKKGILGGSKDVAVLSSVKNYDIFSASSRALNFIMRKAGRRDRKAGPSAYENGSALVCYSPAILTDSQIVSIQFAVDDFPGEFLDTVSGAFDKLGQIPLLLPHSGYLMAASGLIKIASGLGNSIFDDRAEFSFDLSIDFDIPGSEIAKADFRLLADDSLRMEDYTYDPQRGLIDRSTDKAYDGDEPYVILSLDGKKREALEAFKPTVASAEILHRFMDMKSGSDVTIDTIVAGVSLLSDMKYRERAEDVQRRIADTDDPDIASALESELDAIIANIRSDVLRP</sequence>
<gene>
    <name evidence="1" type="ORF">MTR65_20060</name>
</gene>
<accession>A0ABT0AII8</accession>
<organism evidence="1 2">
    <name type="scientific">Novosphingobium mangrovi</name>
    <name type="common">ex Hu et al. 2023</name>
    <dbReference type="NCBI Taxonomy" id="2930094"/>
    <lineage>
        <taxon>Bacteria</taxon>
        <taxon>Pseudomonadati</taxon>
        <taxon>Pseudomonadota</taxon>
        <taxon>Alphaproteobacteria</taxon>
        <taxon>Sphingomonadales</taxon>
        <taxon>Sphingomonadaceae</taxon>
        <taxon>Novosphingobium</taxon>
    </lineage>
</organism>
<dbReference type="RefSeq" id="WP_243803381.1">
    <property type="nucleotide sequence ID" value="NZ_JALHAT010000083.1"/>
</dbReference>
<proteinExistence type="predicted"/>
<dbReference type="Proteomes" id="UP001162802">
    <property type="component" value="Unassembled WGS sequence"/>
</dbReference>
<evidence type="ECO:0000313" key="1">
    <source>
        <dbReference type="EMBL" id="MCJ1962982.1"/>
    </source>
</evidence>
<evidence type="ECO:0000313" key="2">
    <source>
        <dbReference type="Proteomes" id="UP001162802"/>
    </source>
</evidence>
<protein>
    <submittedName>
        <fullName evidence="1">Uncharacterized protein</fullName>
    </submittedName>
</protein>
<name>A0ABT0AII8_9SPHN</name>
<dbReference type="EMBL" id="JALHAT010000083">
    <property type="protein sequence ID" value="MCJ1962982.1"/>
    <property type="molecule type" value="Genomic_DNA"/>
</dbReference>
<keyword evidence="2" id="KW-1185">Reference proteome</keyword>
<reference evidence="1" key="1">
    <citation type="submission" date="2022-03" db="EMBL/GenBank/DDBJ databases">
        <title>Identification of a novel bacterium isolated from mangrove sediments.</title>
        <authorList>
            <person name="Pan X."/>
        </authorList>
    </citation>
    <scope>NUCLEOTIDE SEQUENCE</scope>
    <source>
        <strain evidence="1">B2637</strain>
    </source>
</reference>